<evidence type="ECO:0000256" key="2">
    <source>
        <dbReference type="ARBA" id="ARBA00008676"/>
    </source>
</evidence>
<feature type="binding site" evidence="5 7">
    <location>
        <position position="86"/>
    </location>
    <ligand>
        <name>3-methyl-2-oxobutanoate</name>
        <dbReference type="ChEBI" id="CHEBI:11851"/>
    </ligand>
</feature>
<evidence type="ECO:0000313" key="10">
    <source>
        <dbReference type="EMBL" id="MBS3063386.1"/>
    </source>
</evidence>
<keyword evidence="9" id="KW-0489">Methyltransferase</keyword>
<keyword evidence="3 5" id="KW-0808">Transferase</keyword>
<dbReference type="Gene3D" id="3.20.20.60">
    <property type="entry name" value="Phosphoenolpyruvate-binding domains"/>
    <property type="match status" value="1"/>
</dbReference>
<evidence type="ECO:0000256" key="7">
    <source>
        <dbReference type="PIRSR" id="PIRSR000388-2"/>
    </source>
</evidence>
<feature type="binding site" evidence="5 8">
    <location>
        <position position="86"/>
    </location>
    <ligand>
        <name>Mg(2+)</name>
        <dbReference type="ChEBI" id="CHEBI:18420"/>
    </ligand>
</feature>
<evidence type="ECO:0000313" key="11">
    <source>
        <dbReference type="Proteomes" id="UP000564964"/>
    </source>
</evidence>
<dbReference type="InterPro" id="IPR040442">
    <property type="entry name" value="Pyrv_kinase-like_dom_sf"/>
</dbReference>
<dbReference type="HAMAP" id="MF_00156">
    <property type="entry name" value="PanB"/>
    <property type="match status" value="1"/>
</dbReference>
<dbReference type="CDD" id="cd06557">
    <property type="entry name" value="KPHMT-like"/>
    <property type="match status" value="1"/>
</dbReference>
<name>A0A7J4JIY0_9ARCH</name>
<reference evidence="10" key="2">
    <citation type="submission" date="2021-03" db="EMBL/GenBank/DDBJ databases">
        <authorList>
            <person name="Jaffe A."/>
        </authorList>
    </citation>
    <scope>NUCLEOTIDE SEQUENCE</scope>
    <source>
        <strain evidence="10">RIFCSPLOWO2_01_FULL_58_19</strain>
    </source>
</reference>
<gene>
    <name evidence="5 9" type="primary">panB</name>
    <name evidence="9" type="ORF">HA252_04150</name>
    <name evidence="10" type="ORF">J4203_05940</name>
</gene>
<evidence type="ECO:0000256" key="1">
    <source>
        <dbReference type="ARBA" id="ARBA00005033"/>
    </source>
</evidence>
<dbReference type="UniPathway" id="UPA00241"/>
<evidence type="ECO:0000256" key="3">
    <source>
        <dbReference type="ARBA" id="ARBA00022679"/>
    </source>
</evidence>
<dbReference type="NCBIfam" id="TIGR00222">
    <property type="entry name" value="panB"/>
    <property type="match status" value="1"/>
</dbReference>
<feature type="binding site" evidence="5 7">
    <location>
        <position position="116"/>
    </location>
    <ligand>
        <name>3-methyl-2-oxobutanoate</name>
        <dbReference type="ChEBI" id="CHEBI:11851"/>
    </ligand>
</feature>
<feature type="active site" description="Proton acceptor" evidence="5 6">
    <location>
        <position position="185"/>
    </location>
</feature>
<evidence type="ECO:0000256" key="4">
    <source>
        <dbReference type="ARBA" id="ARBA00022993"/>
    </source>
</evidence>
<dbReference type="Proteomes" id="UP000678237">
    <property type="component" value="Unassembled WGS sequence"/>
</dbReference>
<comment type="caution">
    <text evidence="9">The sequence shown here is derived from an EMBL/GenBank/DDBJ whole genome shotgun (WGS) entry which is preliminary data.</text>
</comment>
<dbReference type="FunFam" id="3.20.20.60:FF:000003">
    <property type="entry name" value="3-methyl-2-oxobutanoate hydroxymethyltransferase"/>
    <property type="match status" value="1"/>
</dbReference>
<organism evidence="9 11">
    <name type="scientific">Candidatus Iainarchaeum sp</name>
    <dbReference type="NCBI Taxonomy" id="3101447"/>
    <lineage>
        <taxon>Archaea</taxon>
        <taxon>Candidatus Iainarchaeota</taxon>
        <taxon>Candidatus Iainarchaeia</taxon>
        <taxon>Candidatus Iainarchaeales</taxon>
        <taxon>Candidatus Iainarchaeaceae</taxon>
        <taxon>Candidatus Iainarchaeum</taxon>
    </lineage>
</organism>
<dbReference type="NCBIfam" id="NF001452">
    <property type="entry name" value="PRK00311.1"/>
    <property type="match status" value="1"/>
</dbReference>
<sequence length="263" mass="28187">MNPVSRMTAPRVLALKGKEPLTMLTAYDYPTARLVDEAGIEMILVGDSLGNVVLGYESTLPVTMQEMLHHCKAVARGAKQALLIGDLPFMSYQASVEQAVTNAGRFVKEGGMHAVKLEGGREHVDKIKAILNAGIPVQGHLGLKPQSVHAMGGYKVQGKTEDSVRQMVEDAKALDQAGIFSLVLEGVVPEAAKKITEAIRCPTIGIGAGKDCDGQVLVLHDLLGITSSFCKPPSFAKEYAHLGADILKAVQAYKQDVKQKKFP</sequence>
<feature type="binding site" evidence="5 7">
    <location>
        <begin position="47"/>
        <end position="48"/>
    </location>
    <ligand>
        <name>3-methyl-2-oxobutanoate</name>
        <dbReference type="ChEBI" id="CHEBI:11851"/>
    </ligand>
</feature>
<dbReference type="GO" id="GO:0015940">
    <property type="term" value="P:pantothenate biosynthetic process"/>
    <property type="evidence" value="ECO:0007669"/>
    <property type="project" value="UniProtKB-UniRule"/>
</dbReference>
<keyword evidence="5 8" id="KW-0479">Metal-binding</keyword>
<comment type="pathway">
    <text evidence="5">Cofactor biosynthesis; coenzyme A biosynthesis.</text>
</comment>
<dbReference type="InterPro" id="IPR003700">
    <property type="entry name" value="Pantoate_hydroxy_MeTrfase"/>
</dbReference>
<dbReference type="GO" id="GO:0003864">
    <property type="term" value="F:3-methyl-2-oxobutanoate hydroxymethyltransferase activity"/>
    <property type="evidence" value="ECO:0007669"/>
    <property type="project" value="UniProtKB-UniRule"/>
</dbReference>
<dbReference type="EMBL" id="DUGH01000101">
    <property type="protein sequence ID" value="HIH16569.1"/>
    <property type="molecule type" value="Genomic_DNA"/>
</dbReference>
<dbReference type="Pfam" id="PF02548">
    <property type="entry name" value="Pantoate_transf"/>
    <property type="match status" value="1"/>
</dbReference>
<comment type="cofactor">
    <cofactor evidence="5 8">
        <name>Mg(2+)</name>
        <dbReference type="ChEBI" id="CHEBI:18420"/>
    </cofactor>
    <text evidence="5 8">Binds 1 Mg(2+) ion per subunit.</text>
</comment>
<feature type="binding site" evidence="5 8">
    <location>
        <position position="118"/>
    </location>
    <ligand>
        <name>Mg(2+)</name>
        <dbReference type="ChEBI" id="CHEBI:18420"/>
    </ligand>
</feature>
<keyword evidence="5 8" id="KW-0460">Magnesium</keyword>
<comment type="pathway">
    <text evidence="1">Cofactor biosynthesis; (R)-pantothenate biosynthesis; (R)-pantoate from 3-methyl-2-oxobutanoate: step 1/2.</text>
</comment>
<proteinExistence type="inferred from homology"/>
<reference evidence="11" key="1">
    <citation type="journal article" date="2020" name="bioRxiv">
        <title>A rank-normalized archaeal taxonomy based on genome phylogeny resolves widespread incomplete and uneven classifications.</title>
        <authorList>
            <person name="Rinke C."/>
            <person name="Chuvochina M."/>
            <person name="Mussig A.J."/>
            <person name="Chaumeil P.-A."/>
            <person name="Waite D.W."/>
            <person name="Whitman W.B."/>
            <person name="Parks D.H."/>
            <person name="Hugenholtz P."/>
        </authorList>
    </citation>
    <scope>NUCLEOTIDE SEQUENCE [LARGE SCALE GENOMIC DNA]</scope>
</reference>
<keyword evidence="5" id="KW-0963">Cytoplasm</keyword>
<comment type="function">
    <text evidence="5">Catalyzes the reversible reaction in which hydroxymethyl group from 5,10-methylenetetrahydrofolate is transferred onto alpha-ketoisovalerate to form ketopantoate.</text>
</comment>
<accession>A0A7J4JIY0</accession>
<dbReference type="InterPro" id="IPR015813">
    <property type="entry name" value="Pyrv/PenolPyrv_kinase-like_dom"/>
</dbReference>
<dbReference type="SUPFAM" id="SSF51621">
    <property type="entry name" value="Phosphoenolpyruvate/pyruvate domain"/>
    <property type="match status" value="1"/>
</dbReference>
<dbReference type="GO" id="GO:0032259">
    <property type="term" value="P:methylation"/>
    <property type="evidence" value="ECO:0007669"/>
    <property type="project" value="UniProtKB-KW"/>
</dbReference>
<keyword evidence="4 5" id="KW-0173">Coenzyme A biosynthesis</keyword>
<dbReference type="EC" id="2.1.2.11" evidence="5"/>
<reference evidence="10" key="3">
    <citation type="submission" date="2021-05" db="EMBL/GenBank/DDBJ databases">
        <title>Protein family content uncovers lineage relationships and bacterial pathway maintenance mechanisms in DPANN archaea.</title>
        <authorList>
            <person name="Castelle C.J."/>
            <person name="Meheust R."/>
            <person name="Jaffe A.L."/>
            <person name="Seitz K."/>
            <person name="Gong X."/>
            <person name="Baker B.J."/>
            <person name="Banfield J.F."/>
        </authorList>
    </citation>
    <scope>NUCLEOTIDE SEQUENCE</scope>
    <source>
        <strain evidence="10">RIFCSPLOWO2_01_FULL_58_19</strain>
    </source>
</reference>
<comment type="subcellular location">
    <subcellularLocation>
        <location evidence="5">Cytoplasm</location>
    </subcellularLocation>
</comment>
<evidence type="ECO:0000313" key="9">
    <source>
        <dbReference type="EMBL" id="HIH16569.1"/>
    </source>
</evidence>
<dbReference type="PIRSF" id="PIRSF000388">
    <property type="entry name" value="Pantoate_hydroxy_MeTrfase"/>
    <property type="match status" value="1"/>
</dbReference>
<dbReference type="GO" id="GO:0005737">
    <property type="term" value="C:cytoplasm"/>
    <property type="evidence" value="ECO:0007669"/>
    <property type="project" value="UniProtKB-SubCell"/>
</dbReference>
<evidence type="ECO:0000256" key="6">
    <source>
        <dbReference type="PIRSR" id="PIRSR000388-1"/>
    </source>
</evidence>
<comment type="subunit">
    <text evidence="5">Homodecamer; pentamer of dimers.</text>
</comment>
<dbReference type="PANTHER" id="PTHR20881:SF0">
    <property type="entry name" value="3-METHYL-2-OXOBUTANOATE HYDROXYMETHYLTRANSFERASE"/>
    <property type="match status" value="1"/>
</dbReference>
<dbReference type="GO" id="GO:0015937">
    <property type="term" value="P:coenzyme A biosynthetic process"/>
    <property type="evidence" value="ECO:0007669"/>
    <property type="project" value="UniProtKB-UniRule"/>
</dbReference>
<dbReference type="EMBL" id="JAGVWE010000005">
    <property type="protein sequence ID" value="MBS3063386.1"/>
    <property type="molecule type" value="Genomic_DNA"/>
</dbReference>
<comment type="catalytic activity">
    <reaction evidence="5">
        <text>(6R)-5,10-methylene-5,6,7,8-tetrahydrofolate + 3-methyl-2-oxobutanoate + H2O = 2-dehydropantoate + (6S)-5,6,7,8-tetrahydrofolate</text>
        <dbReference type="Rhea" id="RHEA:11824"/>
        <dbReference type="ChEBI" id="CHEBI:11561"/>
        <dbReference type="ChEBI" id="CHEBI:11851"/>
        <dbReference type="ChEBI" id="CHEBI:15377"/>
        <dbReference type="ChEBI" id="CHEBI:15636"/>
        <dbReference type="ChEBI" id="CHEBI:57453"/>
        <dbReference type="EC" id="2.1.2.11"/>
    </reaction>
</comment>
<comment type="similarity">
    <text evidence="2 5">Belongs to the PanB family.</text>
</comment>
<protein>
    <recommendedName>
        <fullName evidence="5">3-methyl-2-oxobutanoate hydroxymethyltransferase</fullName>
        <ecNumber evidence="5">2.1.2.11</ecNumber>
    </recommendedName>
    <alternativeName>
        <fullName evidence="5">Ketopantoate hydroxymethyltransferase</fullName>
        <shortName evidence="5">KPHMT</shortName>
    </alternativeName>
</protein>
<dbReference type="GO" id="GO:0008168">
    <property type="term" value="F:methyltransferase activity"/>
    <property type="evidence" value="ECO:0007669"/>
    <property type="project" value="UniProtKB-KW"/>
</dbReference>
<dbReference type="AlphaFoldDB" id="A0A7J4JIY0"/>
<dbReference type="PANTHER" id="PTHR20881">
    <property type="entry name" value="3-METHYL-2-OXOBUTANOATE HYDROXYMETHYLTRANSFERASE"/>
    <property type="match status" value="1"/>
</dbReference>
<dbReference type="GO" id="GO:0000287">
    <property type="term" value="F:magnesium ion binding"/>
    <property type="evidence" value="ECO:0007669"/>
    <property type="project" value="TreeGrafter"/>
</dbReference>
<evidence type="ECO:0000256" key="8">
    <source>
        <dbReference type="PIRSR" id="PIRSR000388-3"/>
    </source>
</evidence>
<evidence type="ECO:0000256" key="5">
    <source>
        <dbReference type="HAMAP-Rule" id="MF_00156"/>
    </source>
</evidence>
<dbReference type="Proteomes" id="UP000564964">
    <property type="component" value="Unassembled WGS sequence"/>
</dbReference>
<feature type="binding site" evidence="5 8">
    <location>
        <position position="47"/>
    </location>
    <ligand>
        <name>Mg(2+)</name>
        <dbReference type="ChEBI" id="CHEBI:18420"/>
    </ligand>
</feature>